<name>A0ABQ5BRW4_9ASTR</name>
<keyword evidence="1" id="KW-0862">Zinc</keyword>
<evidence type="ECO:0000256" key="1">
    <source>
        <dbReference type="PROSITE-ProRule" id="PRU00723"/>
    </source>
</evidence>
<dbReference type="InterPro" id="IPR000571">
    <property type="entry name" value="Znf_CCCH"/>
</dbReference>
<dbReference type="SUPFAM" id="SSF144000">
    <property type="entry name" value="Oxysterol-binding protein-like"/>
    <property type="match status" value="1"/>
</dbReference>
<dbReference type="Proteomes" id="UP001151760">
    <property type="component" value="Unassembled WGS sequence"/>
</dbReference>
<evidence type="ECO:0000313" key="4">
    <source>
        <dbReference type="EMBL" id="GJT16308.1"/>
    </source>
</evidence>
<reference evidence="4" key="1">
    <citation type="journal article" date="2022" name="Int. J. Mol. Sci.">
        <title>Draft Genome of Tanacetum Coccineum: Genomic Comparison of Closely Related Tanacetum-Family Plants.</title>
        <authorList>
            <person name="Yamashiro T."/>
            <person name="Shiraishi A."/>
            <person name="Nakayama K."/>
            <person name="Satake H."/>
        </authorList>
    </citation>
    <scope>NUCLEOTIDE SEQUENCE</scope>
</reference>
<keyword evidence="1" id="KW-0863">Zinc-finger</keyword>
<reference evidence="4" key="2">
    <citation type="submission" date="2022-01" db="EMBL/GenBank/DDBJ databases">
        <authorList>
            <person name="Yamashiro T."/>
            <person name="Shiraishi A."/>
            <person name="Satake H."/>
            <person name="Nakayama K."/>
        </authorList>
    </citation>
    <scope>NUCLEOTIDE SEQUENCE</scope>
</reference>
<dbReference type="Gene3D" id="2.40.160.120">
    <property type="match status" value="1"/>
</dbReference>
<evidence type="ECO:0000259" key="3">
    <source>
        <dbReference type="PROSITE" id="PS50103"/>
    </source>
</evidence>
<dbReference type="EMBL" id="BQNB010013464">
    <property type="protein sequence ID" value="GJT16308.1"/>
    <property type="molecule type" value="Genomic_DNA"/>
</dbReference>
<dbReference type="Pfam" id="PF01237">
    <property type="entry name" value="Oxysterol_BP"/>
    <property type="match status" value="1"/>
</dbReference>
<dbReference type="PROSITE" id="PS50103">
    <property type="entry name" value="ZF_C3H1"/>
    <property type="match status" value="1"/>
</dbReference>
<proteinExistence type="predicted"/>
<keyword evidence="1" id="KW-0479">Metal-binding</keyword>
<protein>
    <submittedName>
        <fullName evidence="4">Oxysterol-binding protein-related protein 1C</fullName>
    </submittedName>
</protein>
<dbReference type="InterPro" id="IPR000648">
    <property type="entry name" value="Oxysterol-bd"/>
</dbReference>
<keyword evidence="5" id="KW-1185">Reference proteome</keyword>
<feature type="zinc finger region" description="C3H1-type" evidence="1">
    <location>
        <begin position="39"/>
        <end position="73"/>
    </location>
</feature>
<feature type="compositionally biased region" description="Polar residues" evidence="2">
    <location>
        <begin position="154"/>
        <end position="165"/>
    </location>
</feature>
<dbReference type="InterPro" id="IPR037239">
    <property type="entry name" value="OSBP_sf"/>
</dbReference>
<feature type="region of interest" description="Disordered" evidence="2">
    <location>
        <begin position="145"/>
        <end position="165"/>
    </location>
</feature>
<organism evidence="4 5">
    <name type="scientific">Tanacetum coccineum</name>
    <dbReference type="NCBI Taxonomy" id="301880"/>
    <lineage>
        <taxon>Eukaryota</taxon>
        <taxon>Viridiplantae</taxon>
        <taxon>Streptophyta</taxon>
        <taxon>Embryophyta</taxon>
        <taxon>Tracheophyta</taxon>
        <taxon>Spermatophyta</taxon>
        <taxon>Magnoliopsida</taxon>
        <taxon>eudicotyledons</taxon>
        <taxon>Gunneridae</taxon>
        <taxon>Pentapetalae</taxon>
        <taxon>asterids</taxon>
        <taxon>campanulids</taxon>
        <taxon>Asterales</taxon>
        <taxon>Asteraceae</taxon>
        <taxon>Asteroideae</taxon>
        <taxon>Anthemideae</taxon>
        <taxon>Anthemidinae</taxon>
        <taxon>Tanacetum</taxon>
    </lineage>
</organism>
<gene>
    <name evidence="4" type="ORF">Tco_0875014</name>
</gene>
<comment type="caution">
    <text evidence="4">The sequence shown here is derived from an EMBL/GenBank/DDBJ whole genome shotgun (WGS) entry which is preliminary data.</text>
</comment>
<evidence type="ECO:0000313" key="5">
    <source>
        <dbReference type="Proteomes" id="UP001151760"/>
    </source>
</evidence>
<sequence>MVGQDEGIKEFNLNSDDGEAYQWSKVTTSIHNLILGKLYCDHYGMMRVQGNQTILNRGSCKFGDRCKFIHDHRNRAGLTPRTSTNSNTASGQGSWGSVAGPATFGFHQARQAQYPAQSCPMHYQPSPVALVTPVYYAGPIPAAQHAAPNQPHATTSAQQLAAYTA</sequence>
<accession>A0ABQ5BRW4</accession>
<feature type="domain" description="C3H1-type" evidence="3">
    <location>
        <begin position="39"/>
        <end position="73"/>
    </location>
</feature>
<evidence type="ECO:0000256" key="2">
    <source>
        <dbReference type="SAM" id="MobiDB-lite"/>
    </source>
</evidence>